<dbReference type="PROSITE" id="PS50088">
    <property type="entry name" value="ANK_REPEAT"/>
    <property type="match status" value="1"/>
</dbReference>
<evidence type="ECO:0000256" key="2">
    <source>
        <dbReference type="ARBA" id="ARBA00023043"/>
    </source>
</evidence>
<feature type="region of interest" description="Disordered" evidence="3">
    <location>
        <begin position="188"/>
        <end position="221"/>
    </location>
</feature>
<dbReference type="Gene3D" id="1.25.40.20">
    <property type="entry name" value="Ankyrin repeat-containing domain"/>
    <property type="match status" value="1"/>
</dbReference>
<dbReference type="GO" id="GO:0005634">
    <property type="term" value="C:nucleus"/>
    <property type="evidence" value="ECO:0007669"/>
    <property type="project" value="TreeGrafter"/>
</dbReference>
<keyword evidence="2" id="KW-0040">ANK repeat</keyword>
<dbReference type="EMBL" id="MN739853">
    <property type="protein sequence ID" value="QHT74650.1"/>
    <property type="molecule type" value="Genomic_DNA"/>
</dbReference>
<organism evidence="4">
    <name type="scientific">viral metagenome</name>
    <dbReference type="NCBI Taxonomy" id="1070528"/>
    <lineage>
        <taxon>unclassified sequences</taxon>
        <taxon>metagenomes</taxon>
        <taxon>organismal metagenomes</taxon>
    </lineage>
</organism>
<dbReference type="InterPro" id="IPR002110">
    <property type="entry name" value="Ankyrin_rpt"/>
</dbReference>
<evidence type="ECO:0000256" key="3">
    <source>
        <dbReference type="SAM" id="MobiDB-lite"/>
    </source>
</evidence>
<name>A0A6C0H2P5_9ZZZZ</name>
<evidence type="ECO:0000256" key="1">
    <source>
        <dbReference type="ARBA" id="ARBA00022737"/>
    </source>
</evidence>
<dbReference type="GO" id="GO:0000976">
    <property type="term" value="F:transcription cis-regulatory region binding"/>
    <property type="evidence" value="ECO:0007669"/>
    <property type="project" value="TreeGrafter"/>
</dbReference>
<protein>
    <submittedName>
        <fullName evidence="4">Uncharacterized protein</fullName>
    </submittedName>
</protein>
<dbReference type="GO" id="GO:0045944">
    <property type="term" value="P:positive regulation of transcription by RNA polymerase II"/>
    <property type="evidence" value="ECO:0007669"/>
    <property type="project" value="TreeGrafter"/>
</dbReference>
<dbReference type="PROSITE" id="PS50297">
    <property type="entry name" value="ANK_REP_REGION"/>
    <property type="match status" value="1"/>
</dbReference>
<dbReference type="InterPro" id="IPR036770">
    <property type="entry name" value="Ankyrin_rpt-contain_sf"/>
</dbReference>
<dbReference type="SUPFAM" id="SSF48403">
    <property type="entry name" value="Ankyrin repeat"/>
    <property type="match status" value="1"/>
</dbReference>
<evidence type="ECO:0000313" key="4">
    <source>
        <dbReference type="EMBL" id="QHT74650.1"/>
    </source>
</evidence>
<dbReference type="SMART" id="SM00248">
    <property type="entry name" value="ANK"/>
    <property type="match status" value="2"/>
</dbReference>
<feature type="compositionally biased region" description="Basic residues" evidence="3">
    <location>
        <begin position="189"/>
        <end position="221"/>
    </location>
</feature>
<dbReference type="AlphaFoldDB" id="A0A6C0H2P5"/>
<reference evidence="4" key="1">
    <citation type="journal article" date="2020" name="Nature">
        <title>Giant virus diversity and host interactions through global metagenomics.</title>
        <authorList>
            <person name="Schulz F."/>
            <person name="Roux S."/>
            <person name="Paez-Espino D."/>
            <person name="Jungbluth S."/>
            <person name="Walsh D.A."/>
            <person name="Denef V.J."/>
            <person name="McMahon K.D."/>
            <person name="Konstantinidis K.T."/>
            <person name="Eloe-Fadrosh E.A."/>
            <person name="Kyrpides N.C."/>
            <person name="Woyke T."/>
        </authorList>
    </citation>
    <scope>NUCLEOTIDE SEQUENCE</scope>
    <source>
        <strain evidence="4">GVMAG-M-3300023179-59</strain>
    </source>
</reference>
<keyword evidence="1" id="KW-0677">Repeat</keyword>
<accession>A0A6C0H2P5</accession>
<proteinExistence type="predicted"/>
<dbReference type="InterPro" id="IPR050663">
    <property type="entry name" value="Ankyrin-SOCS_Box"/>
</dbReference>
<dbReference type="PANTHER" id="PTHR24193:SF121">
    <property type="entry name" value="ADA2A-CONTAINING COMPLEX COMPONENT 3, ISOFORM D"/>
    <property type="match status" value="1"/>
</dbReference>
<dbReference type="PANTHER" id="PTHR24193">
    <property type="entry name" value="ANKYRIN REPEAT PROTEIN"/>
    <property type="match status" value="1"/>
</dbReference>
<dbReference type="Pfam" id="PF12796">
    <property type="entry name" value="Ank_2"/>
    <property type="match status" value="1"/>
</dbReference>
<sequence length="221" mass="25236">MSNEDEEETYFDIVAGAIADRDNNYISQGIRYTDNPLDANINKTNINNPIDDKGTTLLHHACYGTSPEIMEMLLKTGANVNALDKNGNTPLHILIRLVPHNNLVRPKDLDEFKANMTLLFEYGADDNLKNKEGKTPIETNTEDKEIIADIIAEIKEKVKNVKALNEIYKKNTRLPLEIKNEISSFFGGRRNRLSHKKKTRNKSNKKTRKSSTKKRGRKLRK</sequence>